<evidence type="ECO:0000313" key="2">
    <source>
        <dbReference type="EMBL" id="GBM91320.1"/>
    </source>
</evidence>
<proteinExistence type="predicted"/>
<accession>A0A4Y2JMQ0</accession>
<sequence>MRVRLSGRRCFGRWAQTALASSRPVVTLPSAVVCPEGVNIKKSVAGRPLCLRNVDQPLFYPTDLKRYMWQIVSIMNIALVIISIIPFVHSAGDPHLCNKTERMLSLSDGVTHTGLELNMKLVVTYFSNAPSLSQSTTTASSRRLLVGGLRKEQINIGQWIDFL</sequence>
<dbReference type="Proteomes" id="UP000499080">
    <property type="component" value="Unassembled WGS sequence"/>
</dbReference>
<evidence type="ECO:0000256" key="1">
    <source>
        <dbReference type="SAM" id="Phobius"/>
    </source>
</evidence>
<name>A0A4Y2JMQ0_ARAVE</name>
<keyword evidence="3" id="KW-1185">Reference proteome</keyword>
<organism evidence="2 3">
    <name type="scientific">Araneus ventricosus</name>
    <name type="common">Orbweaver spider</name>
    <name type="synonym">Epeira ventricosa</name>
    <dbReference type="NCBI Taxonomy" id="182803"/>
    <lineage>
        <taxon>Eukaryota</taxon>
        <taxon>Metazoa</taxon>
        <taxon>Ecdysozoa</taxon>
        <taxon>Arthropoda</taxon>
        <taxon>Chelicerata</taxon>
        <taxon>Arachnida</taxon>
        <taxon>Araneae</taxon>
        <taxon>Araneomorphae</taxon>
        <taxon>Entelegynae</taxon>
        <taxon>Araneoidea</taxon>
        <taxon>Araneidae</taxon>
        <taxon>Araneus</taxon>
    </lineage>
</organism>
<dbReference type="AlphaFoldDB" id="A0A4Y2JMQ0"/>
<feature type="transmembrane region" description="Helical" evidence="1">
    <location>
        <begin position="67"/>
        <end position="88"/>
    </location>
</feature>
<keyword evidence="1" id="KW-0812">Transmembrane</keyword>
<comment type="caution">
    <text evidence="2">The sequence shown here is derived from an EMBL/GenBank/DDBJ whole genome shotgun (WGS) entry which is preliminary data.</text>
</comment>
<keyword evidence="1" id="KW-1133">Transmembrane helix</keyword>
<evidence type="ECO:0000313" key="3">
    <source>
        <dbReference type="Proteomes" id="UP000499080"/>
    </source>
</evidence>
<gene>
    <name evidence="2" type="ORF">AVEN_188611_1</name>
</gene>
<protein>
    <submittedName>
        <fullName evidence="2">Uncharacterized protein</fullName>
    </submittedName>
</protein>
<keyword evidence="1" id="KW-0472">Membrane</keyword>
<dbReference type="EMBL" id="BGPR01003697">
    <property type="protein sequence ID" value="GBM91320.1"/>
    <property type="molecule type" value="Genomic_DNA"/>
</dbReference>
<reference evidence="2 3" key="1">
    <citation type="journal article" date="2019" name="Sci. Rep.">
        <title>Orb-weaving spider Araneus ventricosus genome elucidates the spidroin gene catalogue.</title>
        <authorList>
            <person name="Kono N."/>
            <person name="Nakamura H."/>
            <person name="Ohtoshi R."/>
            <person name="Moran D.A.P."/>
            <person name="Shinohara A."/>
            <person name="Yoshida Y."/>
            <person name="Fujiwara M."/>
            <person name="Mori M."/>
            <person name="Tomita M."/>
            <person name="Arakawa K."/>
        </authorList>
    </citation>
    <scope>NUCLEOTIDE SEQUENCE [LARGE SCALE GENOMIC DNA]</scope>
</reference>